<organism evidence="13 14">
    <name type="scientific">Ambispora gerdemannii</name>
    <dbReference type="NCBI Taxonomy" id="144530"/>
    <lineage>
        <taxon>Eukaryota</taxon>
        <taxon>Fungi</taxon>
        <taxon>Fungi incertae sedis</taxon>
        <taxon>Mucoromycota</taxon>
        <taxon>Glomeromycotina</taxon>
        <taxon>Glomeromycetes</taxon>
        <taxon>Archaeosporales</taxon>
        <taxon>Ambisporaceae</taxon>
        <taxon>Ambispora</taxon>
    </lineage>
</organism>
<dbReference type="Proteomes" id="UP000789831">
    <property type="component" value="Unassembled WGS sequence"/>
</dbReference>
<comment type="similarity">
    <text evidence="2">Belongs to the SHO1 family.</text>
</comment>
<keyword evidence="4" id="KW-1003">Cell membrane</keyword>
<keyword evidence="8 10" id="KW-0472">Membrane</keyword>
<dbReference type="AlphaFoldDB" id="A0A9N8VJG6"/>
<dbReference type="InterPro" id="IPR035522">
    <property type="entry name" value="Sho1_SH3"/>
</dbReference>
<proteinExistence type="inferred from homology"/>
<evidence type="ECO:0000256" key="3">
    <source>
        <dbReference type="ARBA" id="ARBA00022443"/>
    </source>
</evidence>
<evidence type="ECO:0000256" key="7">
    <source>
        <dbReference type="ARBA" id="ARBA00023016"/>
    </source>
</evidence>
<comment type="caution">
    <text evidence="13">The sequence shown here is derived from an EMBL/GenBank/DDBJ whole genome shotgun (WGS) entry which is preliminary data.</text>
</comment>
<evidence type="ECO:0000256" key="2">
    <source>
        <dbReference type="ARBA" id="ARBA00009739"/>
    </source>
</evidence>
<dbReference type="EMBL" id="CAJVPL010000132">
    <property type="protein sequence ID" value="CAG8452025.1"/>
    <property type="molecule type" value="Genomic_DNA"/>
</dbReference>
<dbReference type="InterPro" id="IPR001452">
    <property type="entry name" value="SH3_domain"/>
</dbReference>
<feature type="signal peptide" evidence="11">
    <location>
        <begin position="1"/>
        <end position="18"/>
    </location>
</feature>
<evidence type="ECO:0000256" key="1">
    <source>
        <dbReference type="ARBA" id="ARBA00004651"/>
    </source>
</evidence>
<keyword evidence="5 10" id="KW-0812">Transmembrane</keyword>
<dbReference type="SMART" id="SM00326">
    <property type="entry name" value="SH3"/>
    <property type="match status" value="1"/>
</dbReference>
<protein>
    <submittedName>
        <fullName evidence="13">12832_t:CDS:1</fullName>
    </submittedName>
</protein>
<dbReference type="PROSITE" id="PS50002">
    <property type="entry name" value="SH3"/>
    <property type="match status" value="1"/>
</dbReference>
<feature type="domain" description="SH3" evidence="12">
    <location>
        <begin position="103"/>
        <end position="164"/>
    </location>
</feature>
<dbReference type="SUPFAM" id="SSF50044">
    <property type="entry name" value="SH3-domain"/>
    <property type="match status" value="1"/>
</dbReference>
<feature type="transmembrane region" description="Helical" evidence="10">
    <location>
        <begin position="32"/>
        <end position="49"/>
    </location>
</feature>
<evidence type="ECO:0000259" key="12">
    <source>
        <dbReference type="PROSITE" id="PS50002"/>
    </source>
</evidence>
<keyword evidence="7" id="KW-0346">Stress response</keyword>
<dbReference type="InterPro" id="IPR036028">
    <property type="entry name" value="SH3-like_dom_sf"/>
</dbReference>
<comment type="subcellular location">
    <subcellularLocation>
        <location evidence="1">Cell membrane</location>
        <topology evidence="1">Multi-pass membrane protein</topology>
    </subcellularLocation>
</comment>
<evidence type="ECO:0000313" key="13">
    <source>
        <dbReference type="EMBL" id="CAG8452025.1"/>
    </source>
</evidence>
<sequence length="184" mass="20827">MTMKKYIVLLSLISASSASTLCDAIVHSVSRIAFANYLSFSIGLFLTFFSSPSKDETTFFAKLRRFIIRTAVIQFMAVKVWEAVPTKDNEYTSTQRAISSDWDYAYKAKALCEYQADPEDPNELSFFKGEVFDVVDNKGQWWIARKADGTVGITPSNYVSLRYKTSTFTFGGVFECSKLMFFTS</sequence>
<keyword evidence="14" id="KW-1185">Reference proteome</keyword>
<evidence type="ECO:0000256" key="9">
    <source>
        <dbReference type="PROSITE-ProRule" id="PRU00192"/>
    </source>
</evidence>
<evidence type="ECO:0000256" key="4">
    <source>
        <dbReference type="ARBA" id="ARBA00022475"/>
    </source>
</evidence>
<evidence type="ECO:0000256" key="11">
    <source>
        <dbReference type="SAM" id="SignalP"/>
    </source>
</evidence>
<dbReference type="GO" id="GO:0005886">
    <property type="term" value="C:plasma membrane"/>
    <property type="evidence" value="ECO:0007669"/>
    <property type="project" value="UniProtKB-SubCell"/>
</dbReference>
<keyword evidence="11" id="KW-0732">Signal</keyword>
<keyword evidence="3 9" id="KW-0728">SH3 domain</keyword>
<reference evidence="13" key="1">
    <citation type="submission" date="2021-06" db="EMBL/GenBank/DDBJ databases">
        <authorList>
            <person name="Kallberg Y."/>
            <person name="Tangrot J."/>
            <person name="Rosling A."/>
        </authorList>
    </citation>
    <scope>NUCLEOTIDE SEQUENCE</scope>
    <source>
        <strain evidence="13">MT106</strain>
    </source>
</reference>
<evidence type="ECO:0000256" key="10">
    <source>
        <dbReference type="SAM" id="Phobius"/>
    </source>
</evidence>
<dbReference type="PRINTS" id="PR00452">
    <property type="entry name" value="SH3DOMAIN"/>
</dbReference>
<evidence type="ECO:0000256" key="5">
    <source>
        <dbReference type="ARBA" id="ARBA00022692"/>
    </source>
</evidence>
<dbReference type="Gene3D" id="2.30.30.40">
    <property type="entry name" value="SH3 Domains"/>
    <property type="match status" value="1"/>
</dbReference>
<accession>A0A9N8VJG6</accession>
<dbReference type="Pfam" id="PF07653">
    <property type="entry name" value="SH3_2"/>
    <property type="match status" value="1"/>
</dbReference>
<name>A0A9N8VJG6_9GLOM</name>
<dbReference type="OrthoDB" id="5983572at2759"/>
<dbReference type="CDD" id="cd11855">
    <property type="entry name" value="SH3_Sho1p"/>
    <property type="match status" value="1"/>
</dbReference>
<evidence type="ECO:0000256" key="8">
    <source>
        <dbReference type="ARBA" id="ARBA00023136"/>
    </source>
</evidence>
<gene>
    <name evidence="13" type="ORF">AGERDE_LOCUS1788</name>
</gene>
<evidence type="ECO:0000313" key="14">
    <source>
        <dbReference type="Proteomes" id="UP000789831"/>
    </source>
</evidence>
<keyword evidence="6 10" id="KW-1133">Transmembrane helix</keyword>
<evidence type="ECO:0000256" key="6">
    <source>
        <dbReference type="ARBA" id="ARBA00022989"/>
    </source>
</evidence>
<feature type="chain" id="PRO_5040444308" evidence="11">
    <location>
        <begin position="19"/>
        <end position="184"/>
    </location>
</feature>